<proteinExistence type="predicted"/>
<name>A0A1J5Q5W2_9ZZZZ</name>
<accession>A0A1J5Q5W2</accession>
<protein>
    <submittedName>
        <fullName evidence="1">Uncharacterized protein</fullName>
    </submittedName>
</protein>
<dbReference type="AlphaFoldDB" id="A0A1J5Q5W2"/>
<evidence type="ECO:0000313" key="1">
    <source>
        <dbReference type="EMBL" id="OIQ78752.1"/>
    </source>
</evidence>
<organism evidence="1">
    <name type="scientific">mine drainage metagenome</name>
    <dbReference type="NCBI Taxonomy" id="410659"/>
    <lineage>
        <taxon>unclassified sequences</taxon>
        <taxon>metagenomes</taxon>
        <taxon>ecological metagenomes</taxon>
    </lineage>
</organism>
<gene>
    <name evidence="1" type="ORF">GALL_395340</name>
</gene>
<sequence>MIRNTVQQWEPGQTVRVGFLTLTVRAAVATPGDGRPDAYLLSNAAGTQLYRFVPHHGVEKIALEGARAMLDAAKAAAARQAAVALVKAQAEARAAAAINALMAA</sequence>
<dbReference type="EMBL" id="MLJW01001342">
    <property type="protein sequence ID" value="OIQ78752.1"/>
    <property type="molecule type" value="Genomic_DNA"/>
</dbReference>
<reference evidence="1" key="1">
    <citation type="submission" date="2016-10" db="EMBL/GenBank/DDBJ databases">
        <title>Sequence of Gallionella enrichment culture.</title>
        <authorList>
            <person name="Poehlein A."/>
            <person name="Muehling M."/>
            <person name="Daniel R."/>
        </authorList>
    </citation>
    <scope>NUCLEOTIDE SEQUENCE</scope>
</reference>
<comment type="caution">
    <text evidence="1">The sequence shown here is derived from an EMBL/GenBank/DDBJ whole genome shotgun (WGS) entry which is preliminary data.</text>
</comment>